<comment type="caution">
    <text evidence="5">The sequence shown here is derived from an EMBL/GenBank/DDBJ whole genome shotgun (WGS) entry which is preliminary data.</text>
</comment>
<keyword evidence="6" id="KW-1185">Reference proteome</keyword>
<organism evidence="5 6">
    <name type="scientific">Paenibacillus rigui</name>
    <dbReference type="NCBI Taxonomy" id="554312"/>
    <lineage>
        <taxon>Bacteria</taxon>
        <taxon>Bacillati</taxon>
        <taxon>Bacillota</taxon>
        <taxon>Bacilli</taxon>
        <taxon>Bacillales</taxon>
        <taxon>Paenibacillaceae</taxon>
        <taxon>Paenibacillus</taxon>
    </lineage>
</organism>
<dbReference type="InterPro" id="IPR020471">
    <property type="entry name" value="AKR"/>
</dbReference>
<dbReference type="InterPro" id="IPR036812">
    <property type="entry name" value="NAD(P)_OxRdtase_dom_sf"/>
</dbReference>
<dbReference type="InterPro" id="IPR005399">
    <property type="entry name" value="K_chnl_volt-dep_bsu_KCNAB-rel"/>
</dbReference>
<gene>
    <name evidence="5" type="ORF">CF651_15450</name>
</gene>
<dbReference type="SUPFAM" id="SSF51430">
    <property type="entry name" value="NAD(P)-linked oxidoreductase"/>
    <property type="match status" value="1"/>
</dbReference>
<dbReference type="CDD" id="cd19074">
    <property type="entry name" value="Aldo_ket_red_shaker-like"/>
    <property type="match status" value="1"/>
</dbReference>
<dbReference type="GO" id="GO:0005829">
    <property type="term" value="C:cytosol"/>
    <property type="evidence" value="ECO:0007669"/>
    <property type="project" value="UniProtKB-ARBA"/>
</dbReference>
<dbReference type="Pfam" id="PF00248">
    <property type="entry name" value="Aldo_ket_red"/>
    <property type="match status" value="1"/>
</dbReference>
<evidence type="ECO:0000256" key="1">
    <source>
        <dbReference type="ARBA" id="ARBA00006515"/>
    </source>
</evidence>
<proteinExistence type="inferred from homology"/>
<dbReference type="RefSeq" id="WP_094015768.1">
    <property type="nucleotide sequence ID" value="NZ_NMQW01000022.1"/>
</dbReference>
<sequence>MKYRRLGRSGLKVSEISLGSWLTYGGAIDKGQSEAIIDKAYELGINLFDTANVYELGAAEQVVGRALSKYPRATYVLATKVCVPMGDGPNERGLSRKHIVEQCEASLKRLGVDYIDLYQCHRYDPDTPLEETLRAMDDLITQGKVLYTGVSMWGAESLLDSVRTSQALNLHRIVSNQPQYNMLRRGIEKVLVPLCEREGIGQIVYSPLAQGMLTGKYKPGQPVPSDSRAADPEQNGAMAGFMKEELLIKVEKLAAIAGRNQLSMAQLALAWILRLTNVSSCIIGASRPEQVEHNVKASGVKLTTEDVQEIDHILTGSEAVIETPSARSVTAIHEAQRQK</sequence>
<reference evidence="5 6" key="1">
    <citation type="submission" date="2017-07" db="EMBL/GenBank/DDBJ databases">
        <title>Genome sequencing and assembly of Paenibacillus rigui.</title>
        <authorList>
            <person name="Mayilraj S."/>
        </authorList>
    </citation>
    <scope>NUCLEOTIDE SEQUENCE [LARGE SCALE GENOMIC DNA]</scope>
    <source>
        <strain evidence="5 6">JCM 16352</strain>
    </source>
</reference>
<dbReference type="OrthoDB" id="9773828at2"/>
<evidence type="ECO:0000313" key="6">
    <source>
        <dbReference type="Proteomes" id="UP000215509"/>
    </source>
</evidence>
<accession>A0A229UPC5</accession>
<name>A0A229UPC5_9BACL</name>
<dbReference type="GO" id="GO:0016491">
    <property type="term" value="F:oxidoreductase activity"/>
    <property type="evidence" value="ECO:0007669"/>
    <property type="project" value="UniProtKB-KW"/>
</dbReference>
<dbReference type="PANTHER" id="PTHR43150:SF2">
    <property type="entry name" value="HYPERKINETIC, ISOFORM M"/>
    <property type="match status" value="1"/>
</dbReference>
<evidence type="ECO:0000256" key="2">
    <source>
        <dbReference type="ARBA" id="ARBA00022857"/>
    </source>
</evidence>
<feature type="domain" description="NADP-dependent oxidoreductase" evidence="4">
    <location>
        <begin position="15"/>
        <end position="313"/>
    </location>
</feature>
<evidence type="ECO:0000259" key="4">
    <source>
        <dbReference type="Pfam" id="PF00248"/>
    </source>
</evidence>
<keyword evidence="2" id="KW-0521">NADP</keyword>
<comment type="similarity">
    <text evidence="1">Belongs to the shaker potassium channel beta subunit family.</text>
</comment>
<evidence type="ECO:0000313" key="5">
    <source>
        <dbReference type="EMBL" id="OXM85407.1"/>
    </source>
</evidence>
<dbReference type="InterPro" id="IPR023210">
    <property type="entry name" value="NADP_OxRdtase_dom"/>
</dbReference>
<dbReference type="Proteomes" id="UP000215509">
    <property type="component" value="Unassembled WGS sequence"/>
</dbReference>
<dbReference type="Gene3D" id="3.20.20.100">
    <property type="entry name" value="NADP-dependent oxidoreductase domain"/>
    <property type="match status" value="1"/>
</dbReference>
<dbReference type="FunFam" id="3.20.20.100:FF:000004">
    <property type="entry name" value="Oxidoreductase, aldo/keto reductase"/>
    <property type="match status" value="1"/>
</dbReference>
<evidence type="ECO:0000256" key="3">
    <source>
        <dbReference type="ARBA" id="ARBA00023002"/>
    </source>
</evidence>
<dbReference type="EMBL" id="NMQW01000022">
    <property type="protein sequence ID" value="OXM85407.1"/>
    <property type="molecule type" value="Genomic_DNA"/>
</dbReference>
<dbReference type="PANTHER" id="PTHR43150">
    <property type="entry name" value="HYPERKINETIC, ISOFORM M"/>
    <property type="match status" value="1"/>
</dbReference>
<keyword evidence="3" id="KW-0560">Oxidoreductase</keyword>
<protein>
    <submittedName>
        <fullName evidence="5">Aldo/keto reductase</fullName>
    </submittedName>
</protein>
<dbReference type="PRINTS" id="PR00069">
    <property type="entry name" value="ALDKETRDTASE"/>
</dbReference>
<dbReference type="AlphaFoldDB" id="A0A229UPC5"/>